<evidence type="ECO:0000259" key="3">
    <source>
        <dbReference type="SMART" id="SM00662"/>
    </source>
</evidence>
<dbReference type="PANTHER" id="PTHR11800:SF2">
    <property type="entry name" value="DNA-DIRECTED RNA POLYMERASE II SUBUNIT RPB3"/>
    <property type="match status" value="1"/>
</dbReference>
<dbReference type="EMBL" id="MN740010">
    <property type="protein sequence ID" value="QHT83534.1"/>
    <property type="molecule type" value="Genomic_DNA"/>
</dbReference>
<dbReference type="InterPro" id="IPR050518">
    <property type="entry name" value="Rpo3/RPB3_RNA_Pol_subunit"/>
</dbReference>
<dbReference type="Gene3D" id="2.170.120.12">
    <property type="entry name" value="DNA-directed RNA polymerase, insert domain"/>
    <property type="match status" value="1"/>
</dbReference>
<accession>A0A6C0HSV0</accession>
<dbReference type="InterPro" id="IPR036643">
    <property type="entry name" value="RNApol_insert_sf"/>
</dbReference>
<name>A0A6C0HSV0_9ZZZZ</name>
<reference evidence="4" key="1">
    <citation type="journal article" date="2020" name="Nature">
        <title>Giant virus diversity and host interactions through global metagenomics.</title>
        <authorList>
            <person name="Schulz F."/>
            <person name="Roux S."/>
            <person name="Paez-Espino D."/>
            <person name="Jungbluth S."/>
            <person name="Walsh D.A."/>
            <person name="Denef V.J."/>
            <person name="McMahon K.D."/>
            <person name="Konstantinidis K.T."/>
            <person name="Eloe-Fadrosh E.A."/>
            <person name="Kyrpides N.C."/>
            <person name="Woyke T."/>
        </authorList>
    </citation>
    <scope>NUCLEOTIDE SEQUENCE</scope>
    <source>
        <strain evidence="4">GVMAG-M-3300023184-168</strain>
    </source>
</reference>
<dbReference type="AlphaFoldDB" id="A0A6C0HSV0"/>
<dbReference type="SUPFAM" id="SSF55257">
    <property type="entry name" value="RBP11-like subunits of RNA polymerase"/>
    <property type="match status" value="2"/>
</dbReference>
<sequence length="367" mass="42964">MDPVLVKVSELGDVYEFTLNDINVSLANAIRRTILSDIPIVCFYTETYATNQCNIEINTSRLHNEILKHRLSCIPVFEKDLTLLTDNYILELDIKNDTDTTMIVTTEQFRIKNKTNGNYLTKDETKRIFPQNPKTLQYIDFMRLRPRISDTVSGEQIKLTAEFSVHTAKENSVYNVVSKCSYGNTIDIERSNEVWEEYNSNLLSKDVPKEDIEFQKKNFQILDSQRYYKEDSFDFIVQTLGVYSNKEIVKKACGILYNKFAQLIVDIDSDSLPINRSETTMDFCFDVILLNEDYTIGKVLEYILYENYFKNNKLLSFCGFKKFHPHNIESTIRLAYYENVDKRTVAEHLRVSCNEAIRIFKKVYDMF</sequence>
<dbReference type="Gene3D" id="3.30.1360.10">
    <property type="entry name" value="RNA polymerase, RBP11-like subunit"/>
    <property type="match status" value="2"/>
</dbReference>
<dbReference type="InterPro" id="IPR011263">
    <property type="entry name" value="DNA-dir_RNA_pol_RpoA/D/Rpb3"/>
</dbReference>
<organism evidence="4">
    <name type="scientific">viral metagenome</name>
    <dbReference type="NCBI Taxonomy" id="1070528"/>
    <lineage>
        <taxon>unclassified sequences</taxon>
        <taxon>metagenomes</taxon>
        <taxon>organismal metagenomes</taxon>
    </lineage>
</organism>
<evidence type="ECO:0000256" key="2">
    <source>
        <dbReference type="ARBA" id="ARBA00023163"/>
    </source>
</evidence>
<dbReference type="InterPro" id="IPR036603">
    <property type="entry name" value="RBP11-like"/>
</dbReference>
<dbReference type="Pfam" id="PF01193">
    <property type="entry name" value="RNA_pol_L"/>
    <property type="match status" value="1"/>
</dbReference>
<dbReference type="SUPFAM" id="SSF56553">
    <property type="entry name" value="Insert subdomain of RNA polymerase alpha subunit"/>
    <property type="match status" value="1"/>
</dbReference>
<dbReference type="PANTHER" id="PTHR11800">
    <property type="entry name" value="DNA-DIRECTED RNA POLYMERASE"/>
    <property type="match status" value="1"/>
</dbReference>
<feature type="domain" description="DNA-directed RNA polymerase RpoA/D/Rpb3-type" evidence="3">
    <location>
        <begin position="14"/>
        <end position="266"/>
    </location>
</feature>
<dbReference type="GO" id="GO:0006351">
    <property type="term" value="P:DNA-templated transcription"/>
    <property type="evidence" value="ECO:0007669"/>
    <property type="project" value="InterPro"/>
</dbReference>
<keyword evidence="1" id="KW-0240">DNA-directed RNA polymerase</keyword>
<protein>
    <recommendedName>
        <fullName evidence="3">DNA-directed RNA polymerase RpoA/D/Rpb3-type domain-containing protein</fullName>
    </recommendedName>
</protein>
<evidence type="ECO:0000313" key="4">
    <source>
        <dbReference type="EMBL" id="QHT83534.1"/>
    </source>
</evidence>
<dbReference type="GO" id="GO:0000428">
    <property type="term" value="C:DNA-directed RNA polymerase complex"/>
    <property type="evidence" value="ECO:0007669"/>
    <property type="project" value="UniProtKB-KW"/>
</dbReference>
<evidence type="ECO:0000256" key="1">
    <source>
        <dbReference type="ARBA" id="ARBA00022478"/>
    </source>
</evidence>
<proteinExistence type="predicted"/>
<dbReference type="GO" id="GO:0003899">
    <property type="term" value="F:DNA-directed RNA polymerase activity"/>
    <property type="evidence" value="ECO:0007669"/>
    <property type="project" value="InterPro"/>
</dbReference>
<dbReference type="SMART" id="SM00662">
    <property type="entry name" value="RPOLD"/>
    <property type="match status" value="1"/>
</dbReference>
<dbReference type="GO" id="GO:0046983">
    <property type="term" value="F:protein dimerization activity"/>
    <property type="evidence" value="ECO:0007669"/>
    <property type="project" value="InterPro"/>
</dbReference>
<keyword evidence="2" id="KW-0804">Transcription</keyword>